<name>A0ABP3N047_SACER</name>
<keyword evidence="3" id="KW-1185">Reference proteome</keyword>
<protein>
    <submittedName>
        <fullName evidence="2">Uncharacterized protein</fullName>
    </submittedName>
</protein>
<feature type="region of interest" description="Disordered" evidence="1">
    <location>
        <begin position="1"/>
        <end position="137"/>
    </location>
</feature>
<organism evidence="2 3">
    <name type="scientific">Saccharopolyspora erythraea</name>
    <name type="common">Streptomyces erythraeus</name>
    <dbReference type="NCBI Taxonomy" id="1836"/>
    <lineage>
        <taxon>Bacteria</taxon>
        <taxon>Bacillati</taxon>
        <taxon>Actinomycetota</taxon>
        <taxon>Actinomycetes</taxon>
        <taxon>Pseudonocardiales</taxon>
        <taxon>Pseudonocardiaceae</taxon>
        <taxon>Saccharopolyspora</taxon>
    </lineage>
</organism>
<gene>
    <name evidence="2" type="ORF">GCM10009533_34200</name>
</gene>
<sequence>MRSANRPTASCLENPLIPETCRGPGGGERPRNPLPRRPARPGWVPRKPARPRAEGDPQGQGGYLENPRAPTLKAPRKARVDASKLARPRTQGAPQGQGEYPENPRVPTPKATRKGQAPTAAPCPKLLTPRSRAASSK</sequence>
<evidence type="ECO:0000256" key="1">
    <source>
        <dbReference type="SAM" id="MobiDB-lite"/>
    </source>
</evidence>
<evidence type="ECO:0000313" key="3">
    <source>
        <dbReference type="Proteomes" id="UP001500729"/>
    </source>
</evidence>
<dbReference type="EMBL" id="BAAAGS010000021">
    <property type="protein sequence ID" value="GAA0532270.1"/>
    <property type="molecule type" value="Genomic_DNA"/>
</dbReference>
<dbReference type="Proteomes" id="UP001500729">
    <property type="component" value="Unassembled WGS sequence"/>
</dbReference>
<accession>A0ABP3N047</accession>
<reference evidence="3" key="1">
    <citation type="journal article" date="2019" name="Int. J. Syst. Evol. Microbiol.">
        <title>The Global Catalogue of Microorganisms (GCM) 10K type strain sequencing project: providing services to taxonomists for standard genome sequencing and annotation.</title>
        <authorList>
            <consortium name="The Broad Institute Genomics Platform"/>
            <consortium name="The Broad Institute Genome Sequencing Center for Infectious Disease"/>
            <person name="Wu L."/>
            <person name="Ma J."/>
        </authorList>
    </citation>
    <scope>NUCLEOTIDE SEQUENCE [LARGE SCALE GENOMIC DNA]</scope>
    <source>
        <strain evidence="3">JCM 10303</strain>
    </source>
</reference>
<evidence type="ECO:0000313" key="2">
    <source>
        <dbReference type="EMBL" id="GAA0532270.1"/>
    </source>
</evidence>
<proteinExistence type="predicted"/>
<comment type="caution">
    <text evidence="2">The sequence shown here is derived from an EMBL/GenBank/DDBJ whole genome shotgun (WGS) entry which is preliminary data.</text>
</comment>